<dbReference type="RefSeq" id="WP_273893170.1">
    <property type="nucleotide sequence ID" value="NZ_JAMDGP010000029.1"/>
</dbReference>
<proteinExistence type="predicted"/>
<comment type="caution">
    <text evidence="2">The sequence shown here is derived from an EMBL/GenBank/DDBJ whole genome shotgun (WGS) entry which is preliminary data.</text>
</comment>
<reference evidence="2 3" key="1">
    <citation type="submission" date="2022-05" db="EMBL/GenBank/DDBJ databases">
        <title>Novel Pseudomonas spp. Isolated from a Rainbow Trout Aquaculture Facility.</title>
        <authorList>
            <person name="Testerman T."/>
            <person name="Graf J."/>
        </authorList>
    </citation>
    <scope>NUCLEOTIDE SEQUENCE [LARGE SCALE GENOMIC DNA]</scope>
    <source>
        <strain evidence="2 3">ID1025</strain>
    </source>
</reference>
<feature type="coiled-coil region" evidence="1">
    <location>
        <begin position="1"/>
        <end position="28"/>
    </location>
</feature>
<evidence type="ECO:0000313" key="2">
    <source>
        <dbReference type="EMBL" id="MDD1014437.1"/>
    </source>
</evidence>
<dbReference type="Proteomes" id="UP001148184">
    <property type="component" value="Unassembled WGS sequence"/>
</dbReference>
<feature type="coiled-coil region" evidence="1">
    <location>
        <begin position="103"/>
        <end position="209"/>
    </location>
</feature>
<evidence type="ECO:0008006" key="4">
    <source>
        <dbReference type="Google" id="ProtNLM"/>
    </source>
</evidence>
<protein>
    <recommendedName>
        <fullName evidence="4">Chromosome segregation protein SMC</fullName>
    </recommendedName>
</protein>
<name>A0ABT5P8C5_9PSED</name>
<gene>
    <name evidence="2" type="ORF">M5G17_12215</name>
</gene>
<keyword evidence="1" id="KW-0175">Coiled coil</keyword>
<evidence type="ECO:0000313" key="3">
    <source>
        <dbReference type="Proteomes" id="UP001148184"/>
    </source>
</evidence>
<organism evidence="2 3">
    <name type="scientific">Pseudomonas rubra</name>
    <dbReference type="NCBI Taxonomy" id="2942627"/>
    <lineage>
        <taxon>Bacteria</taxon>
        <taxon>Pseudomonadati</taxon>
        <taxon>Pseudomonadota</taxon>
        <taxon>Gammaproteobacteria</taxon>
        <taxon>Pseudomonadales</taxon>
        <taxon>Pseudomonadaceae</taxon>
        <taxon>Pseudomonas</taxon>
    </lineage>
</organism>
<accession>A0ABT5P8C5</accession>
<evidence type="ECO:0000256" key="1">
    <source>
        <dbReference type="SAM" id="Coils"/>
    </source>
</evidence>
<keyword evidence="3" id="KW-1185">Reference proteome</keyword>
<sequence length="285" mass="31367">MNELKQKHADLIAERDALENSIPQLEAAWHNAPKNWNRFGSMIGSPESTAARDKLSEAESRLRAIPGKLELIEQKLAYVERCARVEQAKSESLQIMSDSAATVEALERTRAHLTERFQAIQTESEQALDKAQQAERDAASFYARSLASGDTEGEKAANNEIQKAAKQLATTDEQVRRQELILDALQAELDSIENQITTIQQQSDEARKAALSAIGLALGEEWNAVVKQLAVVGSQILAVSYQQGGWGYALPSFDVPRFGPSASSLRREDLERDAHGISLKDLLTA</sequence>
<dbReference type="EMBL" id="JAMDGZ010000022">
    <property type="protein sequence ID" value="MDD1014437.1"/>
    <property type="molecule type" value="Genomic_DNA"/>
</dbReference>